<name>A0A6J4M1W8_9ACTN</name>
<keyword evidence="3" id="KW-0808">Transferase</keyword>
<dbReference type="Pfam" id="PF13091">
    <property type="entry name" value="PLDc_2"/>
    <property type="match status" value="2"/>
</dbReference>
<accession>A0A6J4M1W8</accession>
<dbReference type="GO" id="GO:0030572">
    <property type="term" value="F:phosphatidyltransferase activity"/>
    <property type="evidence" value="ECO:0007669"/>
    <property type="project" value="UniProtKB-ARBA"/>
</dbReference>
<evidence type="ECO:0000313" key="3">
    <source>
        <dbReference type="EMBL" id="CAA9347701.1"/>
    </source>
</evidence>
<protein>
    <submittedName>
        <fullName evidence="3">Cardiolipin synthetase</fullName>
        <ecNumber evidence="3">2.7.8.-</ecNumber>
    </submittedName>
</protein>
<reference evidence="3" key="1">
    <citation type="submission" date="2020-02" db="EMBL/GenBank/DDBJ databases">
        <authorList>
            <person name="Meier V. D."/>
        </authorList>
    </citation>
    <scope>NUCLEOTIDE SEQUENCE</scope>
    <source>
        <strain evidence="3">AVDCRST_MAG07</strain>
    </source>
</reference>
<organism evidence="3">
    <name type="scientific">uncultured Frankineae bacterium</name>
    <dbReference type="NCBI Taxonomy" id="437475"/>
    <lineage>
        <taxon>Bacteria</taxon>
        <taxon>Bacillati</taxon>
        <taxon>Actinomycetota</taxon>
        <taxon>Actinomycetes</taxon>
        <taxon>Frankiales</taxon>
        <taxon>environmental samples</taxon>
    </lineage>
</organism>
<evidence type="ECO:0000256" key="1">
    <source>
        <dbReference type="SAM" id="MobiDB-lite"/>
    </source>
</evidence>
<dbReference type="GO" id="GO:0032049">
    <property type="term" value="P:cardiolipin biosynthetic process"/>
    <property type="evidence" value="ECO:0007669"/>
    <property type="project" value="UniProtKB-ARBA"/>
</dbReference>
<dbReference type="AlphaFoldDB" id="A0A6J4M1W8"/>
<dbReference type="CDD" id="cd09110">
    <property type="entry name" value="PLDc_CLS_1"/>
    <property type="match status" value="1"/>
</dbReference>
<dbReference type="SUPFAM" id="SSF56024">
    <property type="entry name" value="Phospholipase D/nuclease"/>
    <property type="match status" value="2"/>
</dbReference>
<dbReference type="Gene3D" id="3.30.870.10">
    <property type="entry name" value="Endonuclease Chain A"/>
    <property type="match status" value="2"/>
</dbReference>
<dbReference type="PROSITE" id="PS50035">
    <property type="entry name" value="PLD"/>
    <property type="match status" value="1"/>
</dbReference>
<gene>
    <name evidence="3" type="ORF">AVDCRST_MAG07-3045</name>
</gene>
<dbReference type="InterPro" id="IPR001736">
    <property type="entry name" value="PLipase_D/transphosphatidylase"/>
</dbReference>
<evidence type="ECO:0000259" key="2">
    <source>
        <dbReference type="PROSITE" id="PS50035"/>
    </source>
</evidence>
<dbReference type="EC" id="2.7.8.-" evidence="3"/>
<feature type="domain" description="PLD phosphodiesterase" evidence="2">
    <location>
        <begin position="325"/>
        <end position="352"/>
    </location>
</feature>
<feature type="region of interest" description="Disordered" evidence="1">
    <location>
        <begin position="1"/>
        <end position="25"/>
    </location>
</feature>
<dbReference type="EMBL" id="CADCUB010000131">
    <property type="protein sequence ID" value="CAA9347701.1"/>
    <property type="molecule type" value="Genomic_DNA"/>
</dbReference>
<sequence length="412" mass="46294">MRVRTRTDDDTVAGDQLDPRDSPQQRVRDLRRRLEALLGIPASEGNALTLLKNGDEIFPAMLSAIRESQRTIDFLTFVYWKGDIAHEFAHALAERARAGLDVRVLIDAVGGRLIDSDLITHMTDCGVQVEWFRKPVWQGQALSPWKHNHRTHRKVLICDEVVGFTGGVGIAEEWCGDARDETEWRDTHVRVVGPAVDGLSASFAQNWAETGHPLIDDDRRFPDHELAAGGSVVQVARGSASVSWNDMATVFRVMLESAQTRIRMMTAYFVPDDFFQSLLLDAVARGVQVDLMLPGPHADKRVCQLASESIYSRLVEGGVRIWAFQPSMLHAKVLTIDGIAAVVGSANMNRRSLHHDEEVVMSVLDPVVARRLEDDFDDELPRCVLIEPRRWEDRPLRQKVSEKATVVAHHFF</sequence>
<dbReference type="InterPro" id="IPR025202">
    <property type="entry name" value="PLD-like_dom"/>
</dbReference>
<proteinExistence type="predicted"/>
<dbReference type="CDD" id="cd09159">
    <property type="entry name" value="PLDc_ybhO_like_2"/>
    <property type="match status" value="1"/>
</dbReference>
<dbReference type="PANTHER" id="PTHR21248">
    <property type="entry name" value="CARDIOLIPIN SYNTHASE"/>
    <property type="match status" value="1"/>
</dbReference>
<dbReference type="PANTHER" id="PTHR21248:SF22">
    <property type="entry name" value="PHOSPHOLIPASE D"/>
    <property type="match status" value="1"/>
</dbReference>